<proteinExistence type="predicted"/>
<dbReference type="EMBL" id="UZAG01017527">
    <property type="protein sequence ID" value="VDO35181.1"/>
    <property type="molecule type" value="Genomic_DNA"/>
</dbReference>
<reference evidence="3" key="1">
    <citation type="submission" date="2017-02" db="UniProtKB">
        <authorList>
            <consortium name="WormBaseParasite"/>
        </authorList>
    </citation>
    <scope>IDENTIFICATION</scope>
</reference>
<name>A0A0R3QX63_9BILA</name>
<evidence type="ECO:0000313" key="2">
    <source>
        <dbReference type="Proteomes" id="UP000280834"/>
    </source>
</evidence>
<dbReference type="WBParaSite" id="BTMF_0001232901-mRNA-1">
    <property type="protein sequence ID" value="BTMF_0001232901-mRNA-1"/>
    <property type="gene ID" value="BTMF_0001232901"/>
</dbReference>
<evidence type="ECO:0000313" key="3">
    <source>
        <dbReference type="WBParaSite" id="BTMF_0001232901-mRNA-1"/>
    </source>
</evidence>
<sequence length="50" mass="5831">MSISLVMIEMTPMTNDSDSVQWTNEELFHIYLTFIHNESKRKILLGDSTI</sequence>
<keyword evidence="2" id="KW-1185">Reference proteome</keyword>
<organism evidence="3">
    <name type="scientific">Brugia timori</name>
    <dbReference type="NCBI Taxonomy" id="42155"/>
    <lineage>
        <taxon>Eukaryota</taxon>
        <taxon>Metazoa</taxon>
        <taxon>Ecdysozoa</taxon>
        <taxon>Nematoda</taxon>
        <taxon>Chromadorea</taxon>
        <taxon>Rhabditida</taxon>
        <taxon>Spirurina</taxon>
        <taxon>Spiruromorpha</taxon>
        <taxon>Filarioidea</taxon>
        <taxon>Onchocercidae</taxon>
        <taxon>Brugia</taxon>
    </lineage>
</organism>
<reference evidence="1 2" key="2">
    <citation type="submission" date="2018-11" db="EMBL/GenBank/DDBJ databases">
        <authorList>
            <consortium name="Pathogen Informatics"/>
        </authorList>
    </citation>
    <scope>NUCLEOTIDE SEQUENCE [LARGE SCALE GENOMIC DNA]</scope>
</reference>
<accession>A0A0R3QX63</accession>
<protein>
    <submittedName>
        <fullName evidence="1 3">Uncharacterized protein</fullName>
    </submittedName>
</protein>
<dbReference type="Proteomes" id="UP000280834">
    <property type="component" value="Unassembled WGS sequence"/>
</dbReference>
<gene>
    <name evidence="1" type="ORF">BTMF_LOCUS10349</name>
</gene>
<dbReference type="AlphaFoldDB" id="A0A0R3QX63"/>
<evidence type="ECO:0000313" key="1">
    <source>
        <dbReference type="EMBL" id="VDO35181.1"/>
    </source>
</evidence>